<reference evidence="2 3" key="1">
    <citation type="submission" date="2018-04" db="EMBL/GenBank/DDBJ databases">
        <title>Complete genome sequences of Streptomyces lydicus strain WYEC and characterization of antagonistic properties of biological control agents.</title>
        <authorList>
            <person name="Mariita R.M."/>
            <person name="Sello J.K."/>
        </authorList>
    </citation>
    <scope>NUCLEOTIDE SEQUENCE [LARGE SCALE GENOMIC DNA]</scope>
    <source>
        <strain evidence="2 3">WYEC 108</strain>
    </source>
</reference>
<feature type="region of interest" description="Disordered" evidence="1">
    <location>
        <begin position="1"/>
        <end position="34"/>
    </location>
</feature>
<dbReference type="InterPro" id="IPR020835">
    <property type="entry name" value="Catalase_sf"/>
</dbReference>
<evidence type="ECO:0000313" key="3">
    <source>
        <dbReference type="Proteomes" id="UP000275579"/>
    </source>
</evidence>
<name>A0A3Q9KFV8_9ACTN</name>
<evidence type="ECO:0000313" key="2">
    <source>
        <dbReference type="EMBL" id="AZS76037.1"/>
    </source>
</evidence>
<dbReference type="EMBL" id="CP029042">
    <property type="protein sequence ID" value="AZS76037.1"/>
    <property type="molecule type" value="Genomic_DNA"/>
</dbReference>
<dbReference type="SUPFAM" id="SSF56634">
    <property type="entry name" value="Heme-dependent catalase-like"/>
    <property type="match status" value="1"/>
</dbReference>
<protein>
    <submittedName>
        <fullName evidence="2">Uncharacterized protein</fullName>
    </submittedName>
</protein>
<dbReference type="AlphaFoldDB" id="A0A3Q9KFV8"/>
<sequence length="75" mass="7649">MTVQETGPLTTESGAPVADSQCSEQAGVGGPAPVQDQVLVETPSRPGRERPHLVCAVRAVSPLTSAARPPAWSSA</sequence>
<dbReference type="GO" id="GO:0020037">
    <property type="term" value="F:heme binding"/>
    <property type="evidence" value="ECO:0007669"/>
    <property type="project" value="InterPro"/>
</dbReference>
<dbReference type="Proteomes" id="UP000275579">
    <property type="component" value="Chromosome"/>
</dbReference>
<dbReference type="Gene3D" id="4.10.91.20">
    <property type="match status" value="1"/>
</dbReference>
<evidence type="ECO:0000256" key="1">
    <source>
        <dbReference type="SAM" id="MobiDB-lite"/>
    </source>
</evidence>
<accession>A0A3Q9KFV8</accession>
<proteinExistence type="predicted"/>
<gene>
    <name evidence="2" type="ORF">DDE74_38860</name>
</gene>
<organism evidence="2 3">
    <name type="scientific">Streptomyces lydicus</name>
    <dbReference type="NCBI Taxonomy" id="47763"/>
    <lineage>
        <taxon>Bacteria</taxon>
        <taxon>Bacillati</taxon>
        <taxon>Actinomycetota</taxon>
        <taxon>Actinomycetes</taxon>
        <taxon>Kitasatosporales</taxon>
        <taxon>Streptomycetaceae</taxon>
        <taxon>Streptomyces</taxon>
    </lineage>
</organism>
<feature type="compositionally biased region" description="Polar residues" evidence="1">
    <location>
        <begin position="1"/>
        <end position="13"/>
    </location>
</feature>